<feature type="chain" id="PRO_5046058535" evidence="5">
    <location>
        <begin position="16"/>
        <end position="236"/>
    </location>
</feature>
<feature type="signal peptide" evidence="5">
    <location>
        <begin position="1"/>
        <end position="15"/>
    </location>
</feature>
<dbReference type="PIRSF" id="PIRSF000005">
    <property type="entry name" value="Cytochrome_c4"/>
    <property type="match status" value="1"/>
</dbReference>
<keyword evidence="2 4" id="KW-0479">Metal-binding</keyword>
<keyword evidence="1 4" id="KW-0349">Heme</keyword>
<accession>A0ABM8C5I3</accession>
<dbReference type="Proteomes" id="UP001163336">
    <property type="component" value="Chromosome"/>
</dbReference>
<feature type="domain" description="Cytochrome c" evidence="6">
    <location>
        <begin position="120"/>
        <end position="210"/>
    </location>
</feature>
<evidence type="ECO:0000256" key="4">
    <source>
        <dbReference type="PROSITE-ProRule" id="PRU00433"/>
    </source>
</evidence>
<evidence type="ECO:0000256" key="3">
    <source>
        <dbReference type="ARBA" id="ARBA00023004"/>
    </source>
</evidence>
<dbReference type="InterPro" id="IPR009056">
    <property type="entry name" value="Cyt_c-like_dom"/>
</dbReference>
<reference evidence="7" key="1">
    <citation type="submission" date="2022-11" db="EMBL/GenBank/DDBJ databases">
        <title>Isolation and characterization of PLA-degrading bacterium Massilia sp. from Antarctic soil.</title>
        <authorList>
            <person name="Sato K."/>
            <person name="Gomez-Fuentes C."/>
            <person name="Ahmad S.A."/>
            <person name="Zulkharnain A."/>
        </authorList>
    </citation>
    <scope>NUCLEOTIDE SEQUENCE</scope>
    <source>
        <strain evidence="7">N-3</strain>
    </source>
</reference>
<dbReference type="PROSITE" id="PS51007">
    <property type="entry name" value="CYTC"/>
    <property type="match status" value="1"/>
</dbReference>
<dbReference type="PANTHER" id="PTHR33751">
    <property type="entry name" value="CBB3-TYPE CYTOCHROME C OXIDASE SUBUNIT FIXP"/>
    <property type="match status" value="1"/>
</dbReference>
<dbReference type="PANTHER" id="PTHR33751:SF11">
    <property type="entry name" value="BLL4483 PROTEIN"/>
    <property type="match status" value="1"/>
</dbReference>
<evidence type="ECO:0000256" key="2">
    <source>
        <dbReference type="ARBA" id="ARBA00022723"/>
    </source>
</evidence>
<sequence length="236" mass="25050">MLFAVLILSAGALQATPQAAPSAQVPDTLAQRLLACASCHARVDARGNPVNDSYFPRIGGKPAGYLYNQLLNFRDGRRQYPLMTYLVDHLPDAYLREIAGHFAAQAPAAHAAESGGASAQLLERGRQLVMHGDGARKLPACVACHGQRLTGVEPTIPGLLGLPRDYVNAQFGAWRNKARRAHAPDCMAEITARMSLEDVNAVSHWLAAQPAPADPRPAASIARPLPLACGSAPEAP</sequence>
<gene>
    <name evidence="7" type="ORF">MasN3_19750</name>
</gene>
<protein>
    <submittedName>
        <fullName evidence="7">Cytochrome c</fullName>
    </submittedName>
</protein>
<keyword evidence="8" id="KW-1185">Reference proteome</keyword>
<dbReference type="InterPro" id="IPR036909">
    <property type="entry name" value="Cyt_c-like_dom_sf"/>
</dbReference>
<keyword evidence="3 4" id="KW-0408">Iron</keyword>
<evidence type="ECO:0000313" key="8">
    <source>
        <dbReference type="Proteomes" id="UP001163336"/>
    </source>
</evidence>
<evidence type="ECO:0000259" key="6">
    <source>
        <dbReference type="PROSITE" id="PS51007"/>
    </source>
</evidence>
<dbReference type="InterPro" id="IPR024167">
    <property type="entry name" value="Cytochrome_c4-like"/>
</dbReference>
<evidence type="ECO:0000256" key="5">
    <source>
        <dbReference type="SAM" id="SignalP"/>
    </source>
</evidence>
<name>A0ABM8C5I3_9BURK</name>
<dbReference type="EMBL" id="AP026966">
    <property type="protein sequence ID" value="BDT58481.1"/>
    <property type="molecule type" value="Genomic_DNA"/>
</dbReference>
<keyword evidence="5" id="KW-0732">Signal</keyword>
<evidence type="ECO:0000313" key="7">
    <source>
        <dbReference type="EMBL" id="BDT58481.1"/>
    </source>
</evidence>
<organism evidence="7 8">
    <name type="scientific">Massilia varians</name>
    <dbReference type="NCBI Taxonomy" id="457921"/>
    <lineage>
        <taxon>Bacteria</taxon>
        <taxon>Pseudomonadati</taxon>
        <taxon>Pseudomonadota</taxon>
        <taxon>Betaproteobacteria</taxon>
        <taxon>Burkholderiales</taxon>
        <taxon>Oxalobacteraceae</taxon>
        <taxon>Telluria group</taxon>
        <taxon>Massilia</taxon>
    </lineage>
</organism>
<dbReference type="SUPFAM" id="SSF46626">
    <property type="entry name" value="Cytochrome c"/>
    <property type="match status" value="2"/>
</dbReference>
<dbReference type="InterPro" id="IPR050597">
    <property type="entry name" value="Cytochrome_c_Oxidase_Subunit"/>
</dbReference>
<dbReference type="Gene3D" id="1.10.760.10">
    <property type="entry name" value="Cytochrome c-like domain"/>
    <property type="match status" value="2"/>
</dbReference>
<evidence type="ECO:0000256" key="1">
    <source>
        <dbReference type="ARBA" id="ARBA00022617"/>
    </source>
</evidence>
<proteinExistence type="predicted"/>